<evidence type="ECO:0000259" key="1">
    <source>
        <dbReference type="PROSITE" id="PS51819"/>
    </source>
</evidence>
<organism evidence="2 3">
    <name type="scientific">Lusitaniella coriacea LEGE 07157</name>
    <dbReference type="NCBI Taxonomy" id="945747"/>
    <lineage>
        <taxon>Bacteria</taxon>
        <taxon>Bacillati</taxon>
        <taxon>Cyanobacteriota</taxon>
        <taxon>Cyanophyceae</taxon>
        <taxon>Spirulinales</taxon>
        <taxon>Lusitaniellaceae</taxon>
        <taxon>Lusitaniella</taxon>
    </lineage>
</organism>
<dbReference type="CDD" id="cd07247">
    <property type="entry name" value="SgaA_N_like"/>
    <property type="match status" value="1"/>
</dbReference>
<comment type="caution">
    <text evidence="2">The sequence shown here is derived from an EMBL/GenBank/DDBJ whole genome shotgun (WGS) entry which is preliminary data.</text>
</comment>
<dbReference type="SUPFAM" id="SSF54593">
    <property type="entry name" value="Glyoxalase/Bleomycin resistance protein/Dihydroxybiphenyl dioxygenase"/>
    <property type="match status" value="1"/>
</dbReference>
<reference evidence="2" key="1">
    <citation type="submission" date="2020-10" db="EMBL/GenBank/DDBJ databases">
        <authorList>
            <person name="Castelo-Branco R."/>
            <person name="Eusebio N."/>
            <person name="Adriana R."/>
            <person name="Vieira A."/>
            <person name="Brugerolle De Fraissinette N."/>
            <person name="Rezende De Castro R."/>
            <person name="Schneider M.P."/>
            <person name="Vasconcelos V."/>
            <person name="Leao P.N."/>
        </authorList>
    </citation>
    <scope>NUCLEOTIDE SEQUENCE</scope>
    <source>
        <strain evidence="2">LEGE 07157</strain>
    </source>
</reference>
<dbReference type="InterPro" id="IPR037523">
    <property type="entry name" value="VOC_core"/>
</dbReference>
<dbReference type="Pfam" id="PF00903">
    <property type="entry name" value="Glyoxalase"/>
    <property type="match status" value="1"/>
</dbReference>
<accession>A0A8J7IUS0</accession>
<sequence>MDNLFQQHGAFSWGELMTTDPTAAKEFYQKVFGWTMEDMPMEGMTYTVVKAGERSVGGIMPIPPQAKGESPAWGNYVTVEDVDASVKLVKELGGKILVPPTDIPDTGRFCLIQDPQGATISMITYTPM</sequence>
<protein>
    <submittedName>
        <fullName evidence="2">VOC family protein</fullName>
    </submittedName>
</protein>
<dbReference type="InterPro" id="IPR052164">
    <property type="entry name" value="Anthracycline_SecMetBiosynth"/>
</dbReference>
<name>A0A8J7IUS0_9CYAN</name>
<feature type="domain" description="VOC" evidence="1">
    <location>
        <begin position="10"/>
        <end position="125"/>
    </location>
</feature>
<proteinExistence type="predicted"/>
<evidence type="ECO:0000313" key="2">
    <source>
        <dbReference type="EMBL" id="MBE9116728.1"/>
    </source>
</evidence>
<dbReference type="EMBL" id="JADEWZ010000017">
    <property type="protein sequence ID" value="MBE9116728.1"/>
    <property type="molecule type" value="Genomic_DNA"/>
</dbReference>
<dbReference type="PANTHER" id="PTHR33993">
    <property type="entry name" value="GLYOXALASE-RELATED"/>
    <property type="match status" value="1"/>
</dbReference>
<dbReference type="PROSITE" id="PS51819">
    <property type="entry name" value="VOC"/>
    <property type="match status" value="1"/>
</dbReference>
<dbReference type="RefSeq" id="WP_194029823.1">
    <property type="nucleotide sequence ID" value="NZ_JADEWZ010000017.1"/>
</dbReference>
<dbReference type="PANTHER" id="PTHR33993:SF14">
    <property type="entry name" value="GB|AAF24581.1"/>
    <property type="match status" value="1"/>
</dbReference>
<dbReference type="InterPro" id="IPR029068">
    <property type="entry name" value="Glyas_Bleomycin-R_OHBP_Dase"/>
</dbReference>
<dbReference type="AlphaFoldDB" id="A0A8J7IUS0"/>
<gene>
    <name evidence="2" type="ORF">IQ249_12535</name>
</gene>
<dbReference type="Proteomes" id="UP000654482">
    <property type="component" value="Unassembled WGS sequence"/>
</dbReference>
<evidence type="ECO:0000313" key="3">
    <source>
        <dbReference type="Proteomes" id="UP000654482"/>
    </source>
</evidence>
<keyword evidence="3" id="KW-1185">Reference proteome</keyword>
<dbReference type="Gene3D" id="3.10.180.10">
    <property type="entry name" value="2,3-Dihydroxybiphenyl 1,2-Dioxygenase, domain 1"/>
    <property type="match status" value="1"/>
</dbReference>
<dbReference type="InterPro" id="IPR004360">
    <property type="entry name" value="Glyas_Fos-R_dOase_dom"/>
</dbReference>